<comment type="caution">
    <text evidence="1">The sequence shown here is derived from an EMBL/GenBank/DDBJ whole genome shotgun (WGS) entry which is preliminary data.</text>
</comment>
<protein>
    <submittedName>
        <fullName evidence="1">Uncharacterized protein</fullName>
    </submittedName>
</protein>
<organism evidence="1 2">
    <name type="scientific">Eumeta variegata</name>
    <name type="common">Bagworm moth</name>
    <name type="synonym">Eumeta japonica</name>
    <dbReference type="NCBI Taxonomy" id="151549"/>
    <lineage>
        <taxon>Eukaryota</taxon>
        <taxon>Metazoa</taxon>
        <taxon>Ecdysozoa</taxon>
        <taxon>Arthropoda</taxon>
        <taxon>Hexapoda</taxon>
        <taxon>Insecta</taxon>
        <taxon>Pterygota</taxon>
        <taxon>Neoptera</taxon>
        <taxon>Endopterygota</taxon>
        <taxon>Lepidoptera</taxon>
        <taxon>Glossata</taxon>
        <taxon>Ditrysia</taxon>
        <taxon>Tineoidea</taxon>
        <taxon>Psychidae</taxon>
        <taxon>Oiketicinae</taxon>
        <taxon>Eumeta</taxon>
    </lineage>
</organism>
<evidence type="ECO:0000313" key="1">
    <source>
        <dbReference type="EMBL" id="GBP20942.1"/>
    </source>
</evidence>
<reference evidence="1 2" key="1">
    <citation type="journal article" date="2019" name="Commun. Biol.">
        <title>The bagworm genome reveals a unique fibroin gene that provides high tensile strength.</title>
        <authorList>
            <person name="Kono N."/>
            <person name="Nakamura H."/>
            <person name="Ohtoshi R."/>
            <person name="Tomita M."/>
            <person name="Numata K."/>
            <person name="Arakawa K."/>
        </authorList>
    </citation>
    <scope>NUCLEOTIDE SEQUENCE [LARGE SCALE GENOMIC DNA]</scope>
</reference>
<dbReference type="Proteomes" id="UP000299102">
    <property type="component" value="Unassembled WGS sequence"/>
</dbReference>
<gene>
    <name evidence="1" type="ORF">EVAR_9511_1</name>
</gene>
<evidence type="ECO:0000313" key="2">
    <source>
        <dbReference type="Proteomes" id="UP000299102"/>
    </source>
</evidence>
<dbReference type="EMBL" id="BGZK01000124">
    <property type="protein sequence ID" value="GBP20942.1"/>
    <property type="molecule type" value="Genomic_DNA"/>
</dbReference>
<keyword evidence="2" id="KW-1185">Reference proteome</keyword>
<name>A0A4C1U3P5_EUMVA</name>
<accession>A0A4C1U3P5</accession>
<proteinExistence type="predicted"/>
<dbReference type="AlphaFoldDB" id="A0A4C1U3P5"/>
<sequence length="92" mass="10011">MEGSGIYVMVFSARRTGYVATSAPYKKSVKSFNMRRAASWTGGSSAYVKSMTCAGRLKTIGHAKQKKKELNKKKPLKRGIVGIGVQDILIKG</sequence>